<dbReference type="InterPro" id="IPR013783">
    <property type="entry name" value="Ig-like_fold"/>
</dbReference>
<reference evidence="6 7" key="1">
    <citation type="submission" date="2015-01" db="EMBL/GenBank/DDBJ databases">
        <title>Genome Assembly of Bacillus badius MTCC 1458.</title>
        <authorList>
            <person name="Verma A."/>
            <person name="Khatri I."/>
            <person name="Mual P."/>
            <person name="Subramanian S."/>
            <person name="Krishnamurthi S."/>
        </authorList>
    </citation>
    <scope>NUCLEOTIDE SEQUENCE [LARGE SCALE GENOMIC DNA]</scope>
    <source>
        <strain evidence="6 7">MTCC 1458</strain>
    </source>
</reference>
<evidence type="ECO:0000259" key="4">
    <source>
        <dbReference type="Pfam" id="PF09100"/>
    </source>
</evidence>
<accession>A0ABR5AQW2</accession>
<dbReference type="PROSITE" id="PS51257">
    <property type="entry name" value="PROKAR_LIPOPROTEIN"/>
    <property type="match status" value="1"/>
</dbReference>
<comment type="caution">
    <text evidence="6">The sequence shown here is derived from an EMBL/GenBank/DDBJ whole genome shotgun (WGS) entry which is preliminary data.</text>
</comment>
<dbReference type="InterPro" id="IPR009111">
    <property type="entry name" value="QH-AmDH_asu_dom2"/>
</dbReference>
<feature type="domain" description="Quinohemoprotein amine dehydrogenase alpha subunit" evidence="5">
    <location>
        <begin position="211"/>
        <end position="297"/>
    </location>
</feature>
<feature type="domain" description="Quinohemoprotein amine dehydrogenase alpha subunit" evidence="3">
    <location>
        <begin position="320"/>
        <end position="403"/>
    </location>
</feature>
<feature type="domain" description="Quinohemoprotein amine dehydrogenase alpha subunit haem binding" evidence="2">
    <location>
        <begin position="42"/>
        <end position="202"/>
    </location>
</feature>
<dbReference type="Gene3D" id="1.10.760.10">
    <property type="entry name" value="Cytochrome c-like domain"/>
    <property type="match status" value="1"/>
</dbReference>
<keyword evidence="1" id="KW-0732">Signal</keyword>
<dbReference type="Gene3D" id="2.60.40.10">
    <property type="entry name" value="Immunoglobulins"/>
    <property type="match status" value="2"/>
</dbReference>
<gene>
    <name evidence="6" type="ORF">SD77_1757</name>
</gene>
<proteinExistence type="predicted"/>
<name>A0ABR5AQW2_BACBA</name>
<dbReference type="InterPro" id="IPR023887">
    <property type="entry name" value="QH-AmDH_asu"/>
</dbReference>
<dbReference type="SUPFAM" id="SSF69298">
    <property type="entry name" value="Quinohemoprotein amine dehydrogenase A chain, domain 3"/>
    <property type="match status" value="1"/>
</dbReference>
<dbReference type="Pfam" id="PF09100">
    <property type="entry name" value="Qn_am_d_aIV"/>
    <property type="match status" value="1"/>
</dbReference>
<dbReference type="Pfam" id="PF09098">
    <property type="entry name" value="Dehyd-heme_bind"/>
    <property type="match status" value="1"/>
</dbReference>
<dbReference type="NCBIfam" id="TIGR03908">
    <property type="entry name" value="QH_alpha"/>
    <property type="match status" value="1"/>
</dbReference>
<evidence type="ECO:0000256" key="1">
    <source>
        <dbReference type="SAM" id="SignalP"/>
    </source>
</evidence>
<evidence type="ECO:0000259" key="2">
    <source>
        <dbReference type="Pfam" id="PF09098"/>
    </source>
</evidence>
<organism evidence="6 7">
    <name type="scientific">Bacillus badius</name>
    <dbReference type="NCBI Taxonomy" id="1455"/>
    <lineage>
        <taxon>Bacteria</taxon>
        <taxon>Bacillati</taxon>
        <taxon>Bacillota</taxon>
        <taxon>Bacilli</taxon>
        <taxon>Bacillales</taxon>
        <taxon>Bacillaceae</taxon>
        <taxon>Pseudobacillus</taxon>
    </lineage>
</organism>
<dbReference type="InterPro" id="IPR015184">
    <property type="entry name" value="QH-AmDH_asu_dom_IV"/>
</dbReference>
<keyword evidence="7" id="KW-1185">Reference proteome</keyword>
<dbReference type="Gene3D" id="2.40.128.120">
    <property type="entry name" value="Quinohemoprotein amine dehydrogenase alpha subunit, domain 2"/>
    <property type="match status" value="1"/>
</dbReference>
<dbReference type="SUPFAM" id="SSF81296">
    <property type="entry name" value="E set domains"/>
    <property type="match status" value="1"/>
</dbReference>
<dbReference type="InterPro" id="IPR015182">
    <property type="entry name" value="QH-AmDH_asu_heme-bd_dom"/>
</dbReference>
<dbReference type="Pfam" id="PF14930">
    <property type="entry name" value="Qn_am_d_aII"/>
    <property type="match status" value="1"/>
</dbReference>
<feature type="signal peptide" evidence="1">
    <location>
        <begin position="1"/>
        <end position="23"/>
    </location>
</feature>
<evidence type="ECO:0000313" key="6">
    <source>
        <dbReference type="EMBL" id="KIL77152.1"/>
    </source>
</evidence>
<dbReference type="Proteomes" id="UP000031982">
    <property type="component" value="Unassembled WGS sequence"/>
</dbReference>
<dbReference type="InterPro" id="IPR015183">
    <property type="entry name" value="QH-AmDH_asu_dom_III"/>
</dbReference>
<dbReference type="InterPro" id="IPR036909">
    <property type="entry name" value="Cyt_c-like_dom_sf"/>
</dbReference>
<feature type="domain" description="Quinohemoprotein amine dehydrogenase alpha subunit" evidence="4">
    <location>
        <begin position="408"/>
        <end position="536"/>
    </location>
</feature>
<dbReference type="Pfam" id="PF09099">
    <property type="entry name" value="Qn_am_d_aIII"/>
    <property type="match status" value="1"/>
</dbReference>
<dbReference type="SUPFAM" id="SSF46626">
    <property type="entry name" value="Cytochrome c"/>
    <property type="match status" value="2"/>
</dbReference>
<evidence type="ECO:0000313" key="7">
    <source>
        <dbReference type="Proteomes" id="UP000031982"/>
    </source>
</evidence>
<protein>
    <submittedName>
        <fullName evidence="6">Quinohemoprotein amine dehydrogenase 60 kDa subunit</fullName>
    </submittedName>
</protein>
<dbReference type="EMBL" id="JXLP01000017">
    <property type="protein sequence ID" value="KIL77152.1"/>
    <property type="molecule type" value="Genomic_DNA"/>
</dbReference>
<evidence type="ECO:0000259" key="3">
    <source>
        <dbReference type="Pfam" id="PF09099"/>
    </source>
</evidence>
<dbReference type="InterPro" id="IPR014756">
    <property type="entry name" value="Ig_E-set"/>
</dbReference>
<feature type="chain" id="PRO_5045714007" evidence="1">
    <location>
        <begin position="24"/>
        <end position="539"/>
    </location>
</feature>
<dbReference type="RefSeq" id="WP_041100979.1">
    <property type="nucleotide sequence ID" value="NZ_JARTHD010000019.1"/>
</dbReference>
<dbReference type="InterPro" id="IPR036718">
    <property type="entry name" value="H-AmDH_asu_dom2_sf"/>
</dbReference>
<sequence>MIKQKFLSVAAAVGVALIVSACAENPSTETNEKATSAVHVSQQVEKSCMGCHAVDQGGKLERIESVRKSPEGWSQTIARMERTHGLTITDEEREQLITDLSRERGLAPEEAEKVQYWLANKPSYAEPDPKNESVAQSCINCHAAGRFEAQRRTEEEWKNLKDFHLVSYPSIYLNHRHMDWPQEADKAIEYLAKNYGVESKVWDQWKGNEYDVSGKWKVVGFQGTKGFYLGESEFTKADDRYSEKKSVKFLTGQETKQLNGDMKIYTGYMLRSHYKQNDHKINGFYNVTSENLIKGDWSYKEDLGISGEETYYKVQTENPEIIHSEPRAWRKGSVNKVTFYGMNLNKLEEKDLNLPKGVELTKLTAVSDEQLTAEVKVDKKAESHMFVINGGQAAVHGKFTVYDQADYLKIEPSYGVSRMGGAGPMDKMSIQYVAYAYSHGKDGKKETEDDLKLGPVPAEWSLLPYPEGAEGRDDRPYIGKIAADGLYTPSVEGVNEEREFVQENVGSATVVAKAKVDGKELTVKSHHITTVPDYVNNIH</sequence>
<evidence type="ECO:0000259" key="5">
    <source>
        <dbReference type="Pfam" id="PF14930"/>
    </source>
</evidence>